<accession>A0A0A8XZ22</accession>
<evidence type="ECO:0000313" key="1">
    <source>
        <dbReference type="EMBL" id="JAD19229.1"/>
    </source>
</evidence>
<name>A0A0A8XZ22_ARUDO</name>
<proteinExistence type="predicted"/>
<sequence>MEELELSLQQI</sequence>
<protein>
    <submittedName>
        <fullName evidence="1">Uncharacterized protein</fullName>
    </submittedName>
</protein>
<reference evidence="1" key="1">
    <citation type="submission" date="2014-09" db="EMBL/GenBank/DDBJ databases">
        <authorList>
            <person name="Magalhaes I.L.F."/>
            <person name="Oliveira U."/>
            <person name="Santos F.R."/>
            <person name="Vidigal T.H.D.A."/>
            <person name="Brescovit A.D."/>
            <person name="Santos A.J."/>
        </authorList>
    </citation>
    <scope>NUCLEOTIDE SEQUENCE</scope>
    <source>
        <tissue evidence="1">Shoot tissue taken approximately 20 cm above the soil surface</tissue>
    </source>
</reference>
<reference evidence="1" key="2">
    <citation type="journal article" date="2015" name="Data Brief">
        <title>Shoot transcriptome of the giant reed, Arundo donax.</title>
        <authorList>
            <person name="Barrero R.A."/>
            <person name="Guerrero F.D."/>
            <person name="Moolhuijzen P."/>
            <person name="Goolsby J.A."/>
            <person name="Tidwell J."/>
            <person name="Bellgard S.E."/>
            <person name="Bellgard M.I."/>
        </authorList>
    </citation>
    <scope>NUCLEOTIDE SEQUENCE</scope>
    <source>
        <tissue evidence="1">Shoot tissue taken approximately 20 cm above the soil surface</tissue>
    </source>
</reference>
<organism evidence="1">
    <name type="scientific">Arundo donax</name>
    <name type="common">Giant reed</name>
    <name type="synonym">Donax arundinaceus</name>
    <dbReference type="NCBI Taxonomy" id="35708"/>
    <lineage>
        <taxon>Eukaryota</taxon>
        <taxon>Viridiplantae</taxon>
        <taxon>Streptophyta</taxon>
        <taxon>Embryophyta</taxon>
        <taxon>Tracheophyta</taxon>
        <taxon>Spermatophyta</taxon>
        <taxon>Magnoliopsida</taxon>
        <taxon>Liliopsida</taxon>
        <taxon>Poales</taxon>
        <taxon>Poaceae</taxon>
        <taxon>PACMAD clade</taxon>
        <taxon>Arundinoideae</taxon>
        <taxon>Arundineae</taxon>
        <taxon>Arundo</taxon>
    </lineage>
</organism>
<dbReference type="EMBL" id="GBRH01278666">
    <property type="protein sequence ID" value="JAD19229.1"/>
    <property type="molecule type" value="Transcribed_RNA"/>
</dbReference>